<proteinExistence type="predicted"/>
<evidence type="ECO:0000259" key="1">
    <source>
        <dbReference type="Pfam" id="PF03732"/>
    </source>
</evidence>
<dbReference type="InterPro" id="IPR005162">
    <property type="entry name" value="Retrotrans_gag_dom"/>
</dbReference>
<accession>A0AAD8QKZ9</accession>
<dbReference type="Proteomes" id="UP001231189">
    <property type="component" value="Unassembled WGS sequence"/>
</dbReference>
<sequence>MYGVTGEESTWEEFKRKFRESNVPESIVELKRRELESLEQKDKPILTYVRKFSGLSRYAVEEVNTEDKKKKRFRRGLNPQFKVQLSMLRATEFQELVDAAITLEDDFKQLQEENRKKARFEPKKFVSNKPNTGLSFKPRYNNYYYYNKKVPNDQFMAQIVCRSCGVSTPGFLSPDAYYVIHRNPRNNVVARHNSRIS</sequence>
<organism evidence="2 3">
    <name type="scientific">Lolium multiflorum</name>
    <name type="common">Italian ryegrass</name>
    <name type="synonym">Lolium perenne subsp. multiflorum</name>
    <dbReference type="NCBI Taxonomy" id="4521"/>
    <lineage>
        <taxon>Eukaryota</taxon>
        <taxon>Viridiplantae</taxon>
        <taxon>Streptophyta</taxon>
        <taxon>Embryophyta</taxon>
        <taxon>Tracheophyta</taxon>
        <taxon>Spermatophyta</taxon>
        <taxon>Magnoliopsida</taxon>
        <taxon>Liliopsida</taxon>
        <taxon>Poales</taxon>
        <taxon>Poaceae</taxon>
        <taxon>BOP clade</taxon>
        <taxon>Pooideae</taxon>
        <taxon>Poodae</taxon>
        <taxon>Poeae</taxon>
        <taxon>Poeae Chloroplast Group 2 (Poeae type)</taxon>
        <taxon>Loliodinae</taxon>
        <taxon>Loliinae</taxon>
        <taxon>Lolium</taxon>
    </lineage>
</organism>
<evidence type="ECO:0000313" key="3">
    <source>
        <dbReference type="Proteomes" id="UP001231189"/>
    </source>
</evidence>
<gene>
    <name evidence="2" type="ORF">QYE76_028458</name>
</gene>
<name>A0AAD8QKZ9_LOLMU</name>
<protein>
    <recommendedName>
        <fullName evidence="1">Retrotransposon gag domain-containing protein</fullName>
    </recommendedName>
</protein>
<comment type="caution">
    <text evidence="2">The sequence shown here is derived from an EMBL/GenBank/DDBJ whole genome shotgun (WGS) entry which is preliminary data.</text>
</comment>
<keyword evidence="3" id="KW-1185">Reference proteome</keyword>
<evidence type="ECO:0000313" key="2">
    <source>
        <dbReference type="EMBL" id="KAK1604785.1"/>
    </source>
</evidence>
<reference evidence="2" key="1">
    <citation type="submission" date="2023-07" db="EMBL/GenBank/DDBJ databases">
        <title>A chromosome-level genome assembly of Lolium multiflorum.</title>
        <authorList>
            <person name="Chen Y."/>
            <person name="Copetti D."/>
            <person name="Kolliker R."/>
            <person name="Studer B."/>
        </authorList>
    </citation>
    <scope>NUCLEOTIDE SEQUENCE</scope>
    <source>
        <strain evidence="2">02402/16</strain>
        <tissue evidence="2">Leaf</tissue>
    </source>
</reference>
<dbReference type="Pfam" id="PF03732">
    <property type="entry name" value="Retrotrans_gag"/>
    <property type="match status" value="1"/>
</dbReference>
<feature type="domain" description="Retrotransposon gag" evidence="1">
    <location>
        <begin position="8"/>
        <end position="79"/>
    </location>
</feature>
<dbReference type="EMBL" id="JAUUTY010000007">
    <property type="protein sequence ID" value="KAK1604785.1"/>
    <property type="molecule type" value="Genomic_DNA"/>
</dbReference>
<dbReference type="AlphaFoldDB" id="A0AAD8QKZ9"/>